<protein>
    <submittedName>
        <fullName evidence="2">Uncharacterized protein</fullName>
    </submittedName>
</protein>
<accession>A0A2I0J5S0</accession>
<gene>
    <name evidence="2" type="ORF">CRG98_028334</name>
</gene>
<feature type="region of interest" description="Disordered" evidence="1">
    <location>
        <begin position="144"/>
        <end position="168"/>
    </location>
</feature>
<keyword evidence="3" id="KW-1185">Reference proteome</keyword>
<sequence length="168" mass="17984">MECSSACMVAWVELSVSGADVGAARGIRGRGCGVGHWMRQGRRSASAGMSCRASSCLITRPGNMSVLPKWLRRGTPIIPGHPVIMGPSGFQRATHRNSASVNSCKKSCDTKGSKEDSRISTQAASNWAQTRVIEQFQATKEITLDSGRVRKHSATSQRDGPRGLLDPS</sequence>
<evidence type="ECO:0000313" key="3">
    <source>
        <dbReference type="Proteomes" id="UP000233551"/>
    </source>
</evidence>
<comment type="caution">
    <text evidence="2">The sequence shown here is derived from an EMBL/GenBank/DDBJ whole genome shotgun (WGS) entry which is preliminary data.</text>
</comment>
<evidence type="ECO:0000256" key="1">
    <source>
        <dbReference type="SAM" id="MobiDB-lite"/>
    </source>
</evidence>
<dbReference type="Proteomes" id="UP000233551">
    <property type="component" value="Unassembled WGS sequence"/>
</dbReference>
<organism evidence="2 3">
    <name type="scientific">Punica granatum</name>
    <name type="common">Pomegranate</name>
    <dbReference type="NCBI Taxonomy" id="22663"/>
    <lineage>
        <taxon>Eukaryota</taxon>
        <taxon>Viridiplantae</taxon>
        <taxon>Streptophyta</taxon>
        <taxon>Embryophyta</taxon>
        <taxon>Tracheophyta</taxon>
        <taxon>Spermatophyta</taxon>
        <taxon>Magnoliopsida</taxon>
        <taxon>eudicotyledons</taxon>
        <taxon>Gunneridae</taxon>
        <taxon>Pentapetalae</taxon>
        <taxon>rosids</taxon>
        <taxon>malvids</taxon>
        <taxon>Myrtales</taxon>
        <taxon>Lythraceae</taxon>
        <taxon>Punica</taxon>
    </lineage>
</organism>
<dbReference type="AlphaFoldDB" id="A0A2I0J5S0"/>
<evidence type="ECO:0000313" key="2">
    <source>
        <dbReference type="EMBL" id="PKI51270.1"/>
    </source>
</evidence>
<reference evidence="2 3" key="1">
    <citation type="submission" date="2017-11" db="EMBL/GenBank/DDBJ databases">
        <title>De-novo sequencing of pomegranate (Punica granatum L.) genome.</title>
        <authorList>
            <person name="Akparov Z."/>
            <person name="Amiraslanov A."/>
            <person name="Hajiyeva S."/>
            <person name="Abbasov M."/>
            <person name="Kaur K."/>
            <person name="Hamwieh A."/>
            <person name="Solovyev V."/>
            <person name="Salamov A."/>
            <person name="Braich B."/>
            <person name="Kosarev P."/>
            <person name="Mahmoud A."/>
            <person name="Hajiyev E."/>
            <person name="Babayeva S."/>
            <person name="Izzatullayeva V."/>
            <person name="Mammadov A."/>
            <person name="Mammadov A."/>
            <person name="Sharifova S."/>
            <person name="Ojaghi J."/>
            <person name="Eynullazada K."/>
            <person name="Bayramov B."/>
            <person name="Abdulazimova A."/>
            <person name="Shahmuradov I."/>
        </authorList>
    </citation>
    <scope>NUCLEOTIDE SEQUENCE [LARGE SCALE GENOMIC DNA]</scope>
    <source>
        <strain evidence="3">cv. AG2017</strain>
        <tissue evidence="2">Leaf</tissue>
    </source>
</reference>
<dbReference type="EMBL" id="PGOL01002022">
    <property type="protein sequence ID" value="PKI51270.1"/>
    <property type="molecule type" value="Genomic_DNA"/>
</dbReference>
<proteinExistence type="predicted"/>
<name>A0A2I0J5S0_PUNGR</name>